<dbReference type="InParanoid" id="A0A1Z5RNS5"/>
<organism evidence="1 2">
    <name type="scientific">Sorghum bicolor</name>
    <name type="common">Sorghum</name>
    <name type="synonym">Sorghum vulgare</name>
    <dbReference type="NCBI Taxonomy" id="4558"/>
    <lineage>
        <taxon>Eukaryota</taxon>
        <taxon>Viridiplantae</taxon>
        <taxon>Streptophyta</taxon>
        <taxon>Embryophyta</taxon>
        <taxon>Tracheophyta</taxon>
        <taxon>Spermatophyta</taxon>
        <taxon>Magnoliopsida</taxon>
        <taxon>Liliopsida</taxon>
        <taxon>Poales</taxon>
        <taxon>Poaceae</taxon>
        <taxon>PACMAD clade</taxon>
        <taxon>Panicoideae</taxon>
        <taxon>Andropogonodae</taxon>
        <taxon>Andropogoneae</taxon>
        <taxon>Sorghinae</taxon>
        <taxon>Sorghum</taxon>
    </lineage>
</organism>
<proteinExistence type="predicted"/>
<dbReference type="Proteomes" id="UP000000768">
    <property type="component" value="Chromosome 4"/>
</dbReference>
<name>A0A1Z5RNS5_SORBI</name>
<keyword evidence="2" id="KW-1185">Reference proteome</keyword>
<dbReference type="EMBL" id="CM000763">
    <property type="protein sequence ID" value="OQU85358.1"/>
    <property type="molecule type" value="Genomic_DNA"/>
</dbReference>
<accession>A0A1Z5RNS5</accession>
<evidence type="ECO:0000313" key="2">
    <source>
        <dbReference type="Proteomes" id="UP000000768"/>
    </source>
</evidence>
<dbReference type="Gramene" id="OQU85358">
    <property type="protein sequence ID" value="OQU85358"/>
    <property type="gene ID" value="SORBI_3004G223350"/>
</dbReference>
<sequence>MMAEGGRRRLCKNSESDMLWWQKNRNLCYKTPATLIHLCSSYSCCTSNKKHPEGQLPWTCRRVPMCILQVTQVVTHKLRTHK</sequence>
<reference evidence="1 2" key="1">
    <citation type="journal article" date="2009" name="Nature">
        <title>The Sorghum bicolor genome and the diversification of grasses.</title>
        <authorList>
            <person name="Paterson A.H."/>
            <person name="Bowers J.E."/>
            <person name="Bruggmann R."/>
            <person name="Dubchak I."/>
            <person name="Grimwood J."/>
            <person name="Gundlach H."/>
            <person name="Haberer G."/>
            <person name="Hellsten U."/>
            <person name="Mitros T."/>
            <person name="Poliakov A."/>
            <person name="Schmutz J."/>
            <person name="Spannagl M."/>
            <person name="Tang H."/>
            <person name="Wang X."/>
            <person name="Wicker T."/>
            <person name="Bharti A.K."/>
            <person name="Chapman J."/>
            <person name="Feltus F.A."/>
            <person name="Gowik U."/>
            <person name="Grigoriev I.V."/>
            <person name="Lyons E."/>
            <person name="Maher C.A."/>
            <person name="Martis M."/>
            <person name="Narechania A."/>
            <person name="Otillar R.P."/>
            <person name="Penning B.W."/>
            <person name="Salamov A.A."/>
            <person name="Wang Y."/>
            <person name="Zhang L."/>
            <person name="Carpita N.C."/>
            <person name="Freeling M."/>
            <person name="Gingle A.R."/>
            <person name="Hash C.T."/>
            <person name="Keller B."/>
            <person name="Klein P."/>
            <person name="Kresovich S."/>
            <person name="McCann M.C."/>
            <person name="Ming R."/>
            <person name="Peterson D.G."/>
            <person name="Mehboob-ur-Rahman"/>
            <person name="Ware D."/>
            <person name="Westhoff P."/>
            <person name="Mayer K.F."/>
            <person name="Messing J."/>
            <person name="Rokhsar D.S."/>
        </authorList>
    </citation>
    <scope>NUCLEOTIDE SEQUENCE [LARGE SCALE GENOMIC DNA]</scope>
    <source>
        <strain evidence="2">cv. BTx623</strain>
    </source>
</reference>
<dbReference type="AlphaFoldDB" id="A0A1Z5RNS5"/>
<gene>
    <name evidence="1" type="ORF">SORBI_3004G223350</name>
</gene>
<evidence type="ECO:0000313" key="1">
    <source>
        <dbReference type="EMBL" id="OQU85358.1"/>
    </source>
</evidence>
<reference evidence="2" key="2">
    <citation type="journal article" date="2018" name="Plant J.">
        <title>The Sorghum bicolor reference genome: improved assembly, gene annotations, a transcriptome atlas, and signatures of genome organization.</title>
        <authorList>
            <person name="McCormick R.F."/>
            <person name="Truong S.K."/>
            <person name="Sreedasyam A."/>
            <person name="Jenkins J."/>
            <person name="Shu S."/>
            <person name="Sims D."/>
            <person name="Kennedy M."/>
            <person name="Amirebrahimi M."/>
            <person name="Weers B.D."/>
            <person name="McKinley B."/>
            <person name="Mattison A."/>
            <person name="Morishige D.T."/>
            <person name="Grimwood J."/>
            <person name="Schmutz J."/>
            <person name="Mullet J.E."/>
        </authorList>
    </citation>
    <scope>NUCLEOTIDE SEQUENCE [LARGE SCALE GENOMIC DNA]</scope>
    <source>
        <strain evidence="2">cv. BTx623</strain>
    </source>
</reference>
<protein>
    <submittedName>
        <fullName evidence="1">Uncharacterized protein</fullName>
    </submittedName>
</protein>